<dbReference type="GO" id="GO:0004519">
    <property type="term" value="F:endonuclease activity"/>
    <property type="evidence" value="ECO:0007669"/>
    <property type="project" value="UniProtKB-KW"/>
</dbReference>
<sequence>MTVQILRKKFTVGQYHQMIESGILTDRDRVELLRGEIIEMSPIGMQHAACVDRLTELLVGTFRGKAIVRVQNPIQLSTRSEPQPDFAILQRRSDFYANGHPQPSDVFALIEVSDTTVEFDRTVKVPLYAKDNIVEVWIVDLNAKAVQIYREPSDAGYQQVQTCRRGQAIAFQAFTDIQFTVDQLLG</sequence>
<evidence type="ECO:0000259" key="1">
    <source>
        <dbReference type="Pfam" id="PF05685"/>
    </source>
</evidence>
<protein>
    <submittedName>
        <fullName evidence="2">Uma2 family endonuclease</fullName>
    </submittedName>
</protein>
<dbReference type="InterPro" id="IPR012296">
    <property type="entry name" value="Nuclease_put_TT1808"/>
</dbReference>
<dbReference type="PANTHER" id="PTHR35400">
    <property type="entry name" value="SLR1083 PROTEIN"/>
    <property type="match status" value="1"/>
</dbReference>
<dbReference type="InterPro" id="IPR008538">
    <property type="entry name" value="Uma2"/>
</dbReference>
<geneLocation type="plasmid" evidence="2">
    <name>unnamed20</name>
</geneLocation>
<reference evidence="2 3" key="1">
    <citation type="journal article" date="2015" name="Genome Announc.">
        <title>Draft Genome Sequence of Filamentous Marine Cyanobacterium Lyngbya confervoides Strain BDU141951.</title>
        <authorList>
            <person name="Chandrababunaidu M.M."/>
            <person name="Sen D."/>
            <person name="Tripathy S."/>
        </authorList>
    </citation>
    <scope>NUCLEOTIDE SEQUENCE [LARGE SCALE GENOMIC DNA]</scope>
    <source>
        <strain evidence="2 3">BDU141951</strain>
    </source>
</reference>
<dbReference type="Pfam" id="PF05685">
    <property type="entry name" value="Uma2"/>
    <property type="match status" value="1"/>
</dbReference>
<dbReference type="InterPro" id="IPR011335">
    <property type="entry name" value="Restrct_endonuc-II-like"/>
</dbReference>
<accession>A0ABD4T7K6</accession>
<keyword evidence="2" id="KW-0540">Nuclease</keyword>
<dbReference type="PANTHER" id="PTHR35400:SF1">
    <property type="entry name" value="SLR1083 PROTEIN"/>
    <property type="match status" value="1"/>
</dbReference>
<keyword evidence="2" id="KW-0378">Hydrolase</keyword>
<dbReference type="Gene3D" id="3.90.1570.10">
    <property type="entry name" value="tt1808, chain A"/>
    <property type="match status" value="1"/>
</dbReference>
<evidence type="ECO:0000313" key="3">
    <source>
        <dbReference type="Proteomes" id="UP000031561"/>
    </source>
</evidence>
<gene>
    <name evidence="2" type="ORF">QQ91_0016595</name>
</gene>
<proteinExistence type="predicted"/>
<keyword evidence="2" id="KW-0614">Plasmid</keyword>
<dbReference type="EMBL" id="JTHE03000096">
    <property type="protein sequence ID" value="MCM1984443.1"/>
    <property type="molecule type" value="Genomic_DNA"/>
</dbReference>
<dbReference type="RefSeq" id="WP_166283194.1">
    <property type="nucleotide sequence ID" value="NZ_JTHE03000096.1"/>
</dbReference>
<keyword evidence="3" id="KW-1185">Reference proteome</keyword>
<name>A0ABD4T7K6_9CYAN</name>
<dbReference type="AlphaFoldDB" id="A0ABD4T7K6"/>
<keyword evidence="2" id="KW-0255">Endonuclease</keyword>
<organism evidence="2 3">
    <name type="scientific">Lyngbya confervoides BDU141951</name>
    <dbReference type="NCBI Taxonomy" id="1574623"/>
    <lineage>
        <taxon>Bacteria</taxon>
        <taxon>Bacillati</taxon>
        <taxon>Cyanobacteriota</taxon>
        <taxon>Cyanophyceae</taxon>
        <taxon>Oscillatoriophycideae</taxon>
        <taxon>Oscillatoriales</taxon>
        <taxon>Microcoleaceae</taxon>
        <taxon>Lyngbya</taxon>
    </lineage>
</organism>
<evidence type="ECO:0000313" key="2">
    <source>
        <dbReference type="EMBL" id="MCM1984443.1"/>
    </source>
</evidence>
<dbReference type="Proteomes" id="UP000031561">
    <property type="component" value="Unassembled WGS sequence"/>
</dbReference>
<comment type="caution">
    <text evidence="2">The sequence shown here is derived from an EMBL/GenBank/DDBJ whole genome shotgun (WGS) entry which is preliminary data.</text>
</comment>
<dbReference type="SUPFAM" id="SSF52980">
    <property type="entry name" value="Restriction endonuclease-like"/>
    <property type="match status" value="1"/>
</dbReference>
<dbReference type="CDD" id="cd06260">
    <property type="entry name" value="DUF820-like"/>
    <property type="match status" value="1"/>
</dbReference>
<feature type="domain" description="Putative restriction endonuclease" evidence="1">
    <location>
        <begin position="14"/>
        <end position="181"/>
    </location>
</feature>